<dbReference type="PANTHER" id="PTHR46825:SF9">
    <property type="entry name" value="BETA-LACTAMASE-RELATED DOMAIN-CONTAINING PROTEIN"/>
    <property type="match status" value="1"/>
</dbReference>
<dbReference type="PANTHER" id="PTHR46825">
    <property type="entry name" value="D-ALANYL-D-ALANINE-CARBOXYPEPTIDASE/ENDOPEPTIDASE AMPH"/>
    <property type="match status" value="1"/>
</dbReference>
<dbReference type="InterPro" id="IPR001466">
    <property type="entry name" value="Beta-lactam-related"/>
</dbReference>
<name>A0ABS5WF34_9FLAO</name>
<gene>
    <name evidence="2" type="ORF">HW347_12020</name>
</gene>
<feature type="domain" description="Beta-lactamase-related" evidence="1">
    <location>
        <begin position="34"/>
        <end position="393"/>
    </location>
</feature>
<dbReference type="InterPro" id="IPR012338">
    <property type="entry name" value="Beta-lactam/transpept-like"/>
</dbReference>
<dbReference type="EMBL" id="JACATN010000003">
    <property type="protein sequence ID" value="MBT2161994.1"/>
    <property type="molecule type" value="Genomic_DNA"/>
</dbReference>
<reference evidence="3" key="1">
    <citation type="submission" date="2023-07" db="EMBL/GenBank/DDBJ databases">
        <title>Zobellia barbeyronii sp. nov., a new marine flavobacterium, isolated from green and red algae.</title>
        <authorList>
            <person name="Nedashkovskaya O.I."/>
            <person name="Otstavnykh N."/>
            <person name="Zhukova N."/>
            <person name="Guzev K."/>
            <person name="Chausova V."/>
            <person name="Tekutyeva L."/>
            <person name="Mikhailov V."/>
            <person name="Isaeva M."/>
        </authorList>
    </citation>
    <scope>NUCLEOTIDE SEQUENCE [LARGE SCALE GENOMIC DNA]</scope>
    <source>
        <strain evidence="3">KMM 6746</strain>
    </source>
</reference>
<proteinExistence type="predicted"/>
<evidence type="ECO:0000259" key="1">
    <source>
        <dbReference type="Pfam" id="PF00144"/>
    </source>
</evidence>
<dbReference type="SUPFAM" id="SSF56601">
    <property type="entry name" value="beta-lactamase/transpeptidase-like"/>
    <property type="match status" value="1"/>
</dbReference>
<evidence type="ECO:0000313" key="3">
    <source>
        <dbReference type="Proteomes" id="UP000740413"/>
    </source>
</evidence>
<dbReference type="InterPro" id="IPR050491">
    <property type="entry name" value="AmpC-like"/>
</dbReference>
<evidence type="ECO:0000313" key="2">
    <source>
        <dbReference type="EMBL" id="MBT2161994.1"/>
    </source>
</evidence>
<dbReference type="Pfam" id="PF00144">
    <property type="entry name" value="Beta-lactamase"/>
    <property type="match status" value="1"/>
</dbReference>
<dbReference type="RefSeq" id="WP_214612060.1">
    <property type="nucleotide sequence ID" value="NZ_JACATN010000003.1"/>
</dbReference>
<dbReference type="Proteomes" id="UP000740413">
    <property type="component" value="Unassembled WGS sequence"/>
</dbReference>
<sequence length="412" mass="46075">MNPILKYIKNLLAKKRVLGDEPSLNGLVAADLLLTDLIKDEKVTGLAITVLKNGERFVQKGYGFADMEKKTSINPQASVFRIASVSKPISATALAHMVAEGLMDLDASFYTYVPYYPKKKYDFTIRQLASHTAGIRGYRGTEYGLNKPYSIRESIELFKDDELLFEPGTDYLYNSFDWVLISLAMQEVSGVPFEEYVEKKVLQPLGMDHTFWPDFNYAGSNFDCAQSDPVNTVQEEVDPAGQIEFNFDELKEPAPDSYDKNVAPARAQSRASDVVTFYSKNRLGFRKAIPVDNFYKLAGGGFLSTTEDIAKFGQAYLDGQVLNSELQYEFLTAQKVNGASVYYGLGWQVSEDSKGRLFYGHVGNGVGGYSNFFVYPKEQMVFSILTNCTDPKIQPELDEIIDHLISSDGPIQ</sequence>
<comment type="caution">
    <text evidence="2">The sequence shown here is derived from an EMBL/GenBank/DDBJ whole genome shotgun (WGS) entry which is preliminary data.</text>
</comment>
<organism evidence="2 3">
    <name type="scientific">Zobellia barbeyronii</name>
    <dbReference type="NCBI Taxonomy" id="2748009"/>
    <lineage>
        <taxon>Bacteria</taxon>
        <taxon>Pseudomonadati</taxon>
        <taxon>Bacteroidota</taxon>
        <taxon>Flavobacteriia</taxon>
        <taxon>Flavobacteriales</taxon>
        <taxon>Flavobacteriaceae</taxon>
        <taxon>Zobellia</taxon>
    </lineage>
</organism>
<dbReference type="Gene3D" id="3.40.710.10">
    <property type="entry name" value="DD-peptidase/beta-lactamase superfamily"/>
    <property type="match status" value="2"/>
</dbReference>
<protein>
    <submittedName>
        <fullName evidence="2">Beta-lactamase family protein</fullName>
    </submittedName>
</protein>
<accession>A0ABS5WF34</accession>
<keyword evidence="3" id="KW-1185">Reference proteome</keyword>